<dbReference type="Proteomes" id="UP000243579">
    <property type="component" value="Unassembled WGS sequence"/>
</dbReference>
<keyword evidence="3" id="KW-1185">Reference proteome</keyword>
<organism evidence="2 3">
    <name type="scientific">Achlya hypogyna</name>
    <name type="common">Oomycete</name>
    <name type="synonym">Protoachlya hypogyna</name>
    <dbReference type="NCBI Taxonomy" id="1202772"/>
    <lineage>
        <taxon>Eukaryota</taxon>
        <taxon>Sar</taxon>
        <taxon>Stramenopiles</taxon>
        <taxon>Oomycota</taxon>
        <taxon>Saprolegniomycetes</taxon>
        <taxon>Saprolegniales</taxon>
        <taxon>Achlyaceae</taxon>
        <taxon>Achlya</taxon>
    </lineage>
</organism>
<accession>A0A1V9YJG0</accession>
<feature type="region of interest" description="Disordered" evidence="1">
    <location>
        <begin position="100"/>
        <end position="136"/>
    </location>
</feature>
<proteinExistence type="predicted"/>
<comment type="caution">
    <text evidence="2">The sequence shown here is derived from an EMBL/GenBank/DDBJ whole genome shotgun (WGS) entry which is preliminary data.</text>
</comment>
<reference evidence="2 3" key="1">
    <citation type="journal article" date="2014" name="Genome Biol. Evol.">
        <title>The secreted proteins of Achlya hypogyna and Thraustotheca clavata identify the ancestral oomycete secretome and reveal gene acquisitions by horizontal gene transfer.</title>
        <authorList>
            <person name="Misner I."/>
            <person name="Blouin N."/>
            <person name="Leonard G."/>
            <person name="Richards T.A."/>
            <person name="Lane C.E."/>
        </authorList>
    </citation>
    <scope>NUCLEOTIDE SEQUENCE [LARGE SCALE GENOMIC DNA]</scope>
    <source>
        <strain evidence="2 3">ATCC 48635</strain>
    </source>
</reference>
<dbReference type="AlphaFoldDB" id="A0A1V9YJG0"/>
<evidence type="ECO:0000256" key="1">
    <source>
        <dbReference type="SAM" id="MobiDB-lite"/>
    </source>
</evidence>
<sequence length="156" mass="17837">MANPTRSYTVITSGDRVPRRLDDKSAILIGAHRIQIWHHQRHGSMPCLTCDSLRHDRACCPATNPDYKVSVHDRLDHTIIIDDTRYKELAQMAPTDAPYPHVYDEWDQHNNAPGDGYGGADDSNAPHDHALDPNPRRELRLAMDRALDERDWHIDT</sequence>
<feature type="compositionally biased region" description="Basic and acidic residues" evidence="1">
    <location>
        <begin position="124"/>
        <end position="136"/>
    </location>
</feature>
<evidence type="ECO:0000313" key="2">
    <source>
        <dbReference type="EMBL" id="OQR85848.1"/>
    </source>
</evidence>
<dbReference type="EMBL" id="JNBR01001575">
    <property type="protein sequence ID" value="OQR85848.1"/>
    <property type="molecule type" value="Genomic_DNA"/>
</dbReference>
<protein>
    <submittedName>
        <fullName evidence="2">Uncharacterized protein</fullName>
    </submittedName>
</protein>
<evidence type="ECO:0000313" key="3">
    <source>
        <dbReference type="Proteomes" id="UP000243579"/>
    </source>
</evidence>
<gene>
    <name evidence="2" type="ORF">ACHHYP_20534</name>
</gene>
<name>A0A1V9YJG0_ACHHY</name>